<proteinExistence type="predicted"/>
<evidence type="ECO:0000259" key="2">
    <source>
        <dbReference type="Pfam" id="PF03427"/>
    </source>
</evidence>
<feature type="chain" id="PRO_5045394500" description="Carbohydrate-binding module family 19 domain-containing protein" evidence="1">
    <location>
        <begin position="24"/>
        <end position="149"/>
    </location>
</feature>
<keyword evidence="4" id="KW-1185">Reference proteome</keyword>
<evidence type="ECO:0000313" key="4">
    <source>
        <dbReference type="Proteomes" id="UP001642405"/>
    </source>
</evidence>
<dbReference type="Pfam" id="PF03427">
    <property type="entry name" value="CBM_19"/>
    <property type="match status" value="1"/>
</dbReference>
<organism evidence="3 4">
    <name type="scientific">Sporothrix curviconia</name>
    <dbReference type="NCBI Taxonomy" id="1260050"/>
    <lineage>
        <taxon>Eukaryota</taxon>
        <taxon>Fungi</taxon>
        <taxon>Dikarya</taxon>
        <taxon>Ascomycota</taxon>
        <taxon>Pezizomycotina</taxon>
        <taxon>Sordariomycetes</taxon>
        <taxon>Sordariomycetidae</taxon>
        <taxon>Ophiostomatales</taxon>
        <taxon>Ophiostomataceae</taxon>
        <taxon>Sporothrix</taxon>
    </lineage>
</organism>
<evidence type="ECO:0000313" key="3">
    <source>
        <dbReference type="EMBL" id="CAK7236772.1"/>
    </source>
</evidence>
<name>A0ABP0CXB3_9PEZI</name>
<dbReference type="InterPro" id="IPR005089">
    <property type="entry name" value="CBM19"/>
</dbReference>
<feature type="domain" description="Carbohydrate-binding module family 19" evidence="2">
    <location>
        <begin position="6"/>
        <end position="66"/>
    </location>
</feature>
<dbReference type="EMBL" id="CAWUHB010000124">
    <property type="protein sequence ID" value="CAK7236772.1"/>
    <property type="molecule type" value="Genomic_DNA"/>
</dbReference>
<dbReference type="Proteomes" id="UP001642405">
    <property type="component" value="Unassembled WGS sequence"/>
</dbReference>
<comment type="caution">
    <text evidence="3">The sequence shown here is derived from an EMBL/GenBank/DDBJ whole genome shotgun (WGS) entry which is preliminary data.</text>
</comment>
<feature type="signal peptide" evidence="1">
    <location>
        <begin position="1"/>
        <end position="23"/>
    </location>
</feature>
<gene>
    <name evidence="3" type="ORF">SCUCBS95973_009724</name>
</gene>
<reference evidence="3 4" key="1">
    <citation type="submission" date="2024-01" db="EMBL/GenBank/DDBJ databases">
        <authorList>
            <person name="Allen C."/>
            <person name="Tagirdzhanova G."/>
        </authorList>
    </citation>
    <scope>NUCLEOTIDE SEQUENCE [LARGE SCALE GENOMIC DNA]</scope>
</reference>
<evidence type="ECO:0000256" key="1">
    <source>
        <dbReference type="SAM" id="SignalP"/>
    </source>
</evidence>
<sequence length="149" mass="15595">MKYTATLIAAATAVAAMPSFSSAANAKRDQCTFGTYACLADGSGVQICDIEGNWELVGACPGGTSCEYLPQNGYDLPFCTSNPTANKAKAKRDGDAYGGYDWCPTPGQYTCDGWSAIQVCNTTNGLEKVGDCPAGSHCGYINNIPFCVE</sequence>
<keyword evidence="1" id="KW-0732">Signal</keyword>
<protein>
    <recommendedName>
        <fullName evidence="2">Carbohydrate-binding module family 19 domain-containing protein</fullName>
    </recommendedName>
</protein>
<accession>A0ABP0CXB3</accession>